<reference evidence="3" key="1">
    <citation type="journal article" date="2023" name="Commun. Biol.">
        <title>Genome analysis of Parmales, the sister group of diatoms, reveals the evolutionary specialization of diatoms from phago-mixotrophs to photoautotrophs.</title>
        <authorList>
            <person name="Ban H."/>
            <person name="Sato S."/>
            <person name="Yoshikawa S."/>
            <person name="Yamada K."/>
            <person name="Nakamura Y."/>
            <person name="Ichinomiya M."/>
            <person name="Sato N."/>
            <person name="Blanc-Mathieu R."/>
            <person name="Endo H."/>
            <person name="Kuwata A."/>
            <person name="Ogata H."/>
        </authorList>
    </citation>
    <scope>NUCLEOTIDE SEQUENCE [LARGE SCALE GENOMIC DNA]</scope>
</reference>
<accession>A0A9W7DLP5</accession>
<evidence type="ECO:0000313" key="3">
    <source>
        <dbReference type="Proteomes" id="UP001162640"/>
    </source>
</evidence>
<name>A0A9W7DLP5_9STRA</name>
<evidence type="ECO:0000313" key="2">
    <source>
        <dbReference type="EMBL" id="GMH48199.1"/>
    </source>
</evidence>
<organism evidence="2 3">
    <name type="scientific">Triparma laevis f. inornata</name>
    <dbReference type="NCBI Taxonomy" id="1714386"/>
    <lineage>
        <taxon>Eukaryota</taxon>
        <taxon>Sar</taxon>
        <taxon>Stramenopiles</taxon>
        <taxon>Ochrophyta</taxon>
        <taxon>Bolidophyceae</taxon>
        <taxon>Parmales</taxon>
        <taxon>Triparmaceae</taxon>
        <taxon>Triparma</taxon>
    </lineage>
</organism>
<dbReference type="EMBL" id="BLQM01000004">
    <property type="protein sequence ID" value="GMH48199.1"/>
    <property type="molecule type" value="Genomic_DNA"/>
</dbReference>
<feature type="coiled-coil region" evidence="1">
    <location>
        <begin position="3"/>
        <end position="69"/>
    </location>
</feature>
<dbReference type="Gene3D" id="3.30.530.20">
    <property type="match status" value="1"/>
</dbReference>
<sequence length="738" mass="83636">MTNGQLRDELQKQKELLKKASLELKTEREENEAYRSQTDAARRKFAAVVNDLKQEKDALREKLKKTGDATPASDFRPLNLGIPNVTKFDDNLVSKSSITCSLSAKVHEPPEEVFDAFFVDHTTNATIKMLYQKVIEGTRVKESVVVFWSFMVDQMKSCELTLRLKKVEGSEDEIIIGVESFEEEELETMILPNPHSTAPKKLMLILRKGTIVLRGLQFRQTSFTIEAQVEVGEVGDRKAIEEFKQEEKVDARERRKQAHFMVERWEEEVYSKEEVRHWEDDLIQVAHHAAAVLTRSSLLRIGFLQERVLEEGKATIAAITGSSDLQVLPSGDPVVTLKAAHLDGDKLGTVMAECEVKGEMEELAAFESLKMSREATRLFRKKGGVEKDIKQVNNHSFYYLSRRDLKVPGFKHREWRNAVVGKKEGKDNMTMSREATRLFRKKGGVEKDIKQVNNHSFYYLSRRDLKVPGFKHREWRNAVVGKKEGKDNMTVCYDDTDALDEEHPRDPNVVAASARSIWEYERLPEVKGIPQTRVTFVSRVDIGGSVPDFVMKRLVKNYGKSLINMRKKFDKNKEFGTIIGSPKMTSKTWIIDGAASSKGAEKKLGLRGGEGGQADKMFCKIGALLYERFKKEGVIDERDIIDFIENIDNAAPLMADEQELIAGSMKLAEEVSSKSKWVGGTANESVEKFLHKPEGGRGVVGMTMAKVDLSAVPFFADLWLLDTYAKKAEKKNRKINDV</sequence>
<evidence type="ECO:0000256" key="1">
    <source>
        <dbReference type="SAM" id="Coils"/>
    </source>
</evidence>
<keyword evidence="1" id="KW-0175">Coiled coil</keyword>
<dbReference type="Proteomes" id="UP001162640">
    <property type="component" value="Unassembled WGS sequence"/>
</dbReference>
<comment type="caution">
    <text evidence="2">The sequence shown here is derived from an EMBL/GenBank/DDBJ whole genome shotgun (WGS) entry which is preliminary data.</text>
</comment>
<gene>
    <name evidence="2" type="ORF">TL16_g00235</name>
</gene>
<dbReference type="InterPro" id="IPR023393">
    <property type="entry name" value="START-like_dom_sf"/>
</dbReference>
<protein>
    <submittedName>
        <fullName evidence="2">Uncharacterized protein</fullName>
    </submittedName>
</protein>
<dbReference type="AlphaFoldDB" id="A0A9W7DLP5"/>
<proteinExistence type="predicted"/>
<dbReference type="SUPFAM" id="SSF55961">
    <property type="entry name" value="Bet v1-like"/>
    <property type="match status" value="1"/>
</dbReference>